<gene>
    <name evidence="2" type="ORF">BJ992_004075</name>
</gene>
<dbReference type="InterPro" id="IPR002575">
    <property type="entry name" value="Aminoglycoside_PTrfase"/>
</dbReference>
<proteinExistence type="predicted"/>
<dbReference type="Gene3D" id="3.90.1200.10">
    <property type="match status" value="1"/>
</dbReference>
<dbReference type="RefSeq" id="WP_184983334.1">
    <property type="nucleotide sequence ID" value="NZ_BAAALO010000097.1"/>
</dbReference>
<keyword evidence="3" id="KW-1185">Reference proteome</keyword>
<dbReference type="Pfam" id="PF01636">
    <property type="entry name" value="APH"/>
    <property type="match status" value="1"/>
</dbReference>
<dbReference type="Proteomes" id="UP000555564">
    <property type="component" value="Unassembled WGS sequence"/>
</dbReference>
<evidence type="ECO:0000259" key="1">
    <source>
        <dbReference type="Pfam" id="PF01636"/>
    </source>
</evidence>
<keyword evidence="2" id="KW-0808">Transferase</keyword>
<accession>A0A7X0IG64</accession>
<organism evidence="2 3">
    <name type="scientific">Sphaerisporangium rubeum</name>
    <dbReference type="NCBI Taxonomy" id="321317"/>
    <lineage>
        <taxon>Bacteria</taxon>
        <taxon>Bacillati</taxon>
        <taxon>Actinomycetota</taxon>
        <taxon>Actinomycetes</taxon>
        <taxon>Streptosporangiales</taxon>
        <taxon>Streptosporangiaceae</taxon>
        <taxon>Sphaerisporangium</taxon>
    </lineage>
</organism>
<protein>
    <submittedName>
        <fullName evidence="2">Aminoglycoside phosphotransferase</fullName>
    </submittedName>
</protein>
<evidence type="ECO:0000313" key="2">
    <source>
        <dbReference type="EMBL" id="MBB6474644.1"/>
    </source>
</evidence>
<name>A0A7X0IG64_9ACTN</name>
<dbReference type="SUPFAM" id="SSF56112">
    <property type="entry name" value="Protein kinase-like (PK-like)"/>
    <property type="match status" value="1"/>
</dbReference>
<feature type="domain" description="Aminoglycoside phosphotransferase" evidence="1">
    <location>
        <begin position="33"/>
        <end position="219"/>
    </location>
</feature>
<dbReference type="InterPro" id="IPR011009">
    <property type="entry name" value="Kinase-like_dom_sf"/>
</dbReference>
<sequence length="305" mass="33026">MISAEAVRRLVDRELVGATEALDGLVEVLDLSRSNGVFLVSVAGVPRCVVKHHSAPLEDHDPFDAERSAYAWFGHDQALAPRLLHADTSSRMLVLEAITGAVPLHEARNTPGALRALARLLAGLHARDGAGLPARRPWILDLPHRQVVPPGELVDRVMTCTPVLRAIEELGHRWRPHAPVHGDVKFDNVLVAAPDDLWLVDWEFAGLGEPAWDLAGIVDGVAVAAALTGPVVPEAVLRDASPALSAYRDESGDTTPGHLAHAVIARLTQSVFQLSAYSKEQALLMLDMVHDWAARDLWTADELAR</sequence>
<reference evidence="2 3" key="1">
    <citation type="submission" date="2020-08" db="EMBL/GenBank/DDBJ databases">
        <title>Sequencing the genomes of 1000 actinobacteria strains.</title>
        <authorList>
            <person name="Klenk H.-P."/>
        </authorList>
    </citation>
    <scope>NUCLEOTIDE SEQUENCE [LARGE SCALE GENOMIC DNA]</scope>
    <source>
        <strain evidence="2 3">DSM 44936</strain>
    </source>
</reference>
<evidence type="ECO:0000313" key="3">
    <source>
        <dbReference type="Proteomes" id="UP000555564"/>
    </source>
</evidence>
<dbReference type="EMBL" id="JACHIU010000001">
    <property type="protein sequence ID" value="MBB6474644.1"/>
    <property type="molecule type" value="Genomic_DNA"/>
</dbReference>
<comment type="caution">
    <text evidence="2">The sequence shown here is derived from an EMBL/GenBank/DDBJ whole genome shotgun (WGS) entry which is preliminary data.</text>
</comment>
<dbReference type="GO" id="GO:0016740">
    <property type="term" value="F:transferase activity"/>
    <property type="evidence" value="ECO:0007669"/>
    <property type="project" value="UniProtKB-KW"/>
</dbReference>
<dbReference type="AlphaFoldDB" id="A0A7X0IG64"/>